<accession>A0A7W7RH93</accession>
<keyword evidence="3" id="KW-1185">Reference proteome</keyword>
<sequence>MTWTYHAMRATTRQWLHRELPLSDVRLSPALSGPYSLKARIEPEYGDLIGDDGELVLSEWGTLVFAEASGQIRGGGIVTDTKIVGQELDLTIDGFTAYPADMPITSTLTWGGKTEGTTGAGVDPFDVVRAMWDHLQAQPDGDLGVTYTQNSTPYRLGAWHNARRLDEDGELDDDPKAVQDPPIPIDKVWDSKKGKKPTAAQGKDVYWRYRLPWWDAIDVSQKINELAKQVPFDWREHYAWADSSKEDVVMELHLGYPRLGKRQSNLTFVEGENVTGLVPINRDGSDYYNTVYGFGSGEGSKQLRQSVSHRDGRLRRVKVEGRPEVSNKAALRAIAQDELLRTLHLADITQFVVVDHPNASIGSFDVGDDVLVENRRGWQPTRLWVRITGFDYQPETGEITVKCSRSDRFRYGGA</sequence>
<feature type="region of interest" description="Disordered" evidence="1">
    <location>
        <begin position="167"/>
        <end position="198"/>
    </location>
</feature>
<evidence type="ECO:0000256" key="1">
    <source>
        <dbReference type="SAM" id="MobiDB-lite"/>
    </source>
</evidence>
<reference evidence="2 3" key="1">
    <citation type="submission" date="2020-08" db="EMBL/GenBank/DDBJ databases">
        <title>Sequencing the genomes of 1000 actinobacteria strains.</title>
        <authorList>
            <person name="Klenk H.-P."/>
        </authorList>
    </citation>
    <scope>NUCLEOTIDE SEQUENCE [LARGE SCALE GENOMIC DNA]</scope>
    <source>
        <strain evidence="2 3">DSM 102030</strain>
    </source>
</reference>
<protein>
    <recommendedName>
        <fullName evidence="4">Minor tail protein</fullName>
    </recommendedName>
</protein>
<proteinExistence type="predicted"/>
<comment type="caution">
    <text evidence="2">The sequence shown here is derived from an EMBL/GenBank/DDBJ whole genome shotgun (WGS) entry which is preliminary data.</text>
</comment>
<name>A0A7W7RH93_9ACTN</name>
<gene>
    <name evidence="2" type="ORF">F4561_002657</name>
</gene>
<dbReference type="Proteomes" id="UP000523007">
    <property type="component" value="Unassembled WGS sequence"/>
</dbReference>
<evidence type="ECO:0000313" key="3">
    <source>
        <dbReference type="Proteomes" id="UP000523007"/>
    </source>
</evidence>
<dbReference type="EMBL" id="JACHJT010000001">
    <property type="protein sequence ID" value="MBB4931837.1"/>
    <property type="molecule type" value="Genomic_DNA"/>
</dbReference>
<evidence type="ECO:0000313" key="2">
    <source>
        <dbReference type="EMBL" id="MBB4931837.1"/>
    </source>
</evidence>
<dbReference type="RefSeq" id="WP_184578644.1">
    <property type="nucleotide sequence ID" value="NZ_JACHJT010000001.1"/>
</dbReference>
<evidence type="ECO:0008006" key="4">
    <source>
        <dbReference type="Google" id="ProtNLM"/>
    </source>
</evidence>
<dbReference type="AlphaFoldDB" id="A0A7W7RH93"/>
<organism evidence="2 3">
    <name type="scientific">Lipingzhangella halophila</name>
    <dbReference type="NCBI Taxonomy" id="1783352"/>
    <lineage>
        <taxon>Bacteria</taxon>
        <taxon>Bacillati</taxon>
        <taxon>Actinomycetota</taxon>
        <taxon>Actinomycetes</taxon>
        <taxon>Streptosporangiales</taxon>
        <taxon>Nocardiopsidaceae</taxon>
        <taxon>Lipingzhangella</taxon>
    </lineage>
</organism>